<keyword evidence="4" id="KW-1185">Reference proteome</keyword>
<feature type="region of interest" description="Disordered" evidence="1">
    <location>
        <begin position="27"/>
        <end position="52"/>
    </location>
</feature>
<dbReference type="Proteomes" id="UP001335648">
    <property type="component" value="Unassembled WGS sequence"/>
</dbReference>
<accession>A0AAN8HHP3</accession>
<dbReference type="InterPro" id="IPR043502">
    <property type="entry name" value="DNA/RNA_pol_sf"/>
</dbReference>
<evidence type="ECO:0000259" key="2">
    <source>
        <dbReference type="Pfam" id="PF00078"/>
    </source>
</evidence>
<comment type="caution">
    <text evidence="3">The sequence shown here is derived from an EMBL/GenBank/DDBJ whole genome shotgun (WGS) entry which is preliminary data.</text>
</comment>
<dbReference type="AlphaFoldDB" id="A0AAN8HHP3"/>
<dbReference type="InterPro" id="IPR000477">
    <property type="entry name" value="RT_dom"/>
</dbReference>
<feature type="domain" description="Reverse transcriptase" evidence="2">
    <location>
        <begin position="42"/>
        <end position="143"/>
    </location>
</feature>
<evidence type="ECO:0000256" key="1">
    <source>
        <dbReference type="SAM" id="MobiDB-lite"/>
    </source>
</evidence>
<dbReference type="Pfam" id="PF00078">
    <property type="entry name" value="RVT_1"/>
    <property type="match status" value="1"/>
</dbReference>
<dbReference type="PANTHER" id="PTHR36688">
    <property type="entry name" value="ENDO/EXONUCLEASE/PHOSPHATASE DOMAIN-CONTAINING PROTEIN"/>
    <property type="match status" value="1"/>
</dbReference>
<dbReference type="PANTHER" id="PTHR36688:SF1">
    <property type="entry name" value="ENDONUCLEASE_EXONUCLEASE_PHOSPHATASE DOMAIN-CONTAINING PROTEIN"/>
    <property type="match status" value="1"/>
</dbReference>
<reference evidence="3 4" key="1">
    <citation type="journal article" date="2023" name="Mol. Biol. Evol.">
        <title>Genomics of Secondarily Temperate Adaptation in the Only Non-Antarctic Icefish.</title>
        <authorList>
            <person name="Rivera-Colon A.G."/>
            <person name="Rayamajhi N."/>
            <person name="Minhas B.F."/>
            <person name="Madrigal G."/>
            <person name="Bilyk K.T."/>
            <person name="Yoon V."/>
            <person name="Hune M."/>
            <person name="Gregory S."/>
            <person name="Cheng C.H.C."/>
            <person name="Catchen J.M."/>
        </authorList>
    </citation>
    <scope>NUCLEOTIDE SEQUENCE [LARGE SCALE GENOMIC DNA]</scope>
    <source>
        <strain evidence="3">JC2023a</strain>
    </source>
</reference>
<dbReference type="EMBL" id="JAULUE010002046">
    <property type="protein sequence ID" value="KAK5916131.1"/>
    <property type="molecule type" value="Genomic_DNA"/>
</dbReference>
<dbReference type="SUPFAM" id="SSF56672">
    <property type="entry name" value="DNA/RNA polymerases"/>
    <property type="match status" value="1"/>
</dbReference>
<proteinExistence type="predicted"/>
<gene>
    <name evidence="3" type="ORF">CesoFtcFv8_001658</name>
</gene>
<organism evidence="3 4">
    <name type="scientific">Champsocephalus esox</name>
    <name type="common">pike icefish</name>
    <dbReference type="NCBI Taxonomy" id="159716"/>
    <lineage>
        <taxon>Eukaryota</taxon>
        <taxon>Metazoa</taxon>
        <taxon>Chordata</taxon>
        <taxon>Craniata</taxon>
        <taxon>Vertebrata</taxon>
        <taxon>Euteleostomi</taxon>
        <taxon>Actinopterygii</taxon>
        <taxon>Neopterygii</taxon>
        <taxon>Teleostei</taxon>
        <taxon>Neoteleostei</taxon>
        <taxon>Acanthomorphata</taxon>
        <taxon>Eupercaria</taxon>
        <taxon>Perciformes</taxon>
        <taxon>Notothenioidei</taxon>
        <taxon>Channichthyidae</taxon>
        <taxon>Champsocephalus</taxon>
    </lineage>
</organism>
<sequence length="162" mass="17957">MGKLKPGKAAGIDDILAEMIQHLAPGDAEHMYGTKKPSLLSPKPGKDPSSPKSYRPISLLCITYKLYERLLLQRFMPLIDTKLTKDQAGFRSCAGQLLNLTQHIEDGFEGQPITGAAFTDLSAAYDTVQHRTMVRKLLDMTGDLNLCHQKPPEQQALLRPVE</sequence>
<name>A0AAN8HHP3_9TELE</name>
<dbReference type="InterPro" id="IPR052560">
    <property type="entry name" value="RdDP_mobile_element"/>
</dbReference>
<evidence type="ECO:0000313" key="4">
    <source>
        <dbReference type="Proteomes" id="UP001335648"/>
    </source>
</evidence>
<protein>
    <recommendedName>
        <fullName evidence="2">Reverse transcriptase domain-containing protein</fullName>
    </recommendedName>
</protein>
<evidence type="ECO:0000313" key="3">
    <source>
        <dbReference type="EMBL" id="KAK5916131.1"/>
    </source>
</evidence>
<feature type="compositionally biased region" description="Low complexity" evidence="1">
    <location>
        <begin position="35"/>
        <end position="52"/>
    </location>
</feature>